<organism evidence="2 3">
    <name type="scientific">Candidatus Coprenecus stercoravium</name>
    <dbReference type="NCBI Taxonomy" id="2840735"/>
    <lineage>
        <taxon>Bacteria</taxon>
        <taxon>Pseudomonadati</taxon>
        <taxon>Bacteroidota</taxon>
        <taxon>Bacteroidia</taxon>
        <taxon>Bacteroidales</taxon>
        <taxon>Rikenellaceae</taxon>
        <taxon>Rikenellaceae incertae sedis</taxon>
        <taxon>Candidatus Coprenecus</taxon>
    </lineage>
</organism>
<dbReference type="PANTHER" id="PTHR47199:SF2">
    <property type="entry name" value="PHOTOSYSTEM II STABILITY_ASSEMBLY FACTOR HCF136, CHLOROPLASTIC"/>
    <property type="match status" value="1"/>
</dbReference>
<dbReference type="GO" id="GO:0004180">
    <property type="term" value="F:carboxypeptidase activity"/>
    <property type="evidence" value="ECO:0007669"/>
    <property type="project" value="UniProtKB-KW"/>
</dbReference>
<reference evidence="2" key="2">
    <citation type="submission" date="2021-04" db="EMBL/GenBank/DDBJ databases">
        <authorList>
            <person name="Gilroy R."/>
        </authorList>
    </citation>
    <scope>NUCLEOTIDE SEQUENCE</scope>
    <source>
        <strain evidence="2">Gambia16-554</strain>
    </source>
</reference>
<keyword evidence="2" id="KW-0121">Carboxypeptidase</keyword>
<dbReference type="PROSITE" id="PS51257">
    <property type="entry name" value="PROKAR_LIPOPROTEIN"/>
    <property type="match status" value="1"/>
</dbReference>
<keyword evidence="2" id="KW-0378">Hydrolase</keyword>
<reference evidence="2" key="1">
    <citation type="journal article" date="2021" name="PeerJ">
        <title>Extensive microbial diversity within the chicken gut microbiome revealed by metagenomics and culture.</title>
        <authorList>
            <person name="Gilroy R."/>
            <person name="Ravi A."/>
            <person name="Getino M."/>
            <person name="Pursley I."/>
            <person name="Horton D.L."/>
            <person name="Alikhan N.F."/>
            <person name="Baker D."/>
            <person name="Gharbi K."/>
            <person name="Hall N."/>
            <person name="Watson M."/>
            <person name="Adriaenssens E.M."/>
            <person name="Foster-Nyarko E."/>
            <person name="Jarju S."/>
            <person name="Secka A."/>
            <person name="Antonio M."/>
            <person name="Oren A."/>
            <person name="Chaudhuri R.R."/>
            <person name="La Ragione R."/>
            <person name="Hildebrand F."/>
            <person name="Pallen M.J."/>
        </authorList>
    </citation>
    <scope>NUCLEOTIDE SEQUENCE</scope>
    <source>
        <strain evidence="2">Gambia16-554</strain>
    </source>
</reference>
<accession>A0A9D2K9D0</accession>
<evidence type="ECO:0000313" key="3">
    <source>
        <dbReference type="Proteomes" id="UP000824115"/>
    </source>
</evidence>
<feature type="chain" id="PRO_5039679921" evidence="1">
    <location>
        <begin position="25"/>
        <end position="433"/>
    </location>
</feature>
<dbReference type="AlphaFoldDB" id="A0A9D2K9D0"/>
<dbReference type="PANTHER" id="PTHR47199">
    <property type="entry name" value="PHOTOSYSTEM II STABILITY/ASSEMBLY FACTOR HCF136, CHLOROPLASTIC"/>
    <property type="match status" value="1"/>
</dbReference>
<evidence type="ECO:0000313" key="2">
    <source>
        <dbReference type="EMBL" id="HIZ85759.1"/>
    </source>
</evidence>
<protein>
    <submittedName>
        <fullName evidence="2">Carboxypeptidase regulatory-like domain-containing protein</fullName>
    </submittedName>
</protein>
<dbReference type="EMBL" id="DXAW01000085">
    <property type="protein sequence ID" value="HIZ85759.1"/>
    <property type="molecule type" value="Genomic_DNA"/>
</dbReference>
<dbReference type="InterPro" id="IPR015943">
    <property type="entry name" value="WD40/YVTN_repeat-like_dom_sf"/>
</dbReference>
<dbReference type="SUPFAM" id="SSF110296">
    <property type="entry name" value="Oligoxyloglucan reducing end-specific cellobiohydrolase"/>
    <property type="match status" value="1"/>
</dbReference>
<proteinExistence type="predicted"/>
<dbReference type="Gene3D" id="2.130.10.10">
    <property type="entry name" value="YVTN repeat-like/Quinoprotein amine dehydrogenase"/>
    <property type="match status" value="2"/>
</dbReference>
<feature type="signal peptide" evidence="1">
    <location>
        <begin position="1"/>
        <end position="24"/>
    </location>
</feature>
<dbReference type="Proteomes" id="UP000824115">
    <property type="component" value="Unassembled WGS sequence"/>
</dbReference>
<keyword evidence="1" id="KW-0732">Signal</keyword>
<gene>
    <name evidence="2" type="ORF">IAC04_04645</name>
</gene>
<dbReference type="SUPFAM" id="SSF49464">
    <property type="entry name" value="Carboxypeptidase regulatory domain-like"/>
    <property type="match status" value="1"/>
</dbReference>
<dbReference type="InterPro" id="IPR008969">
    <property type="entry name" value="CarboxyPept-like_regulatory"/>
</dbReference>
<sequence length="433" mass="45202">MMRNRILFVIMAVSAALLSLTGCRKPTASYGNLQGRVTTLSTGEPLYGVSVVYGDSAVYTDLDGAYLYADLPDGLQGVWFRMDGYYEVMRQVNIPAGGTTECNVSLDLVLSGWAAGAGDSGYGTILRTTDAGRSWVRQGSTAMVPDVRLTDVCAVSDQVCWIGGEADTSARRSVLLKTEDGGTTWVNQGSSLGGLPPVSISAVVAMDGDTAWAVSSDTCVVLKTVNGGSSWSICRESASVQSYSAITTMDGKSIWCCGSGLSGGVVVDYSPDGGNTWSEFNVPAAYELQQPTDICAVPGPVVYIAGTNTMGVLVSRDGGSSWTQTVSSDVDLLSLDLYGESYGWACGAGGRLYLSTDGFSTSRNLSPVPAYSDGVITSVSFLRDGKRGALSVVSSTGATGAVYFTEDGGDVWNESSLPFEFSIESVDFVGGAN</sequence>
<name>A0A9D2K9D0_9BACT</name>
<keyword evidence="2" id="KW-0645">Protease</keyword>
<dbReference type="Gene3D" id="2.60.40.1120">
    <property type="entry name" value="Carboxypeptidase-like, regulatory domain"/>
    <property type="match status" value="1"/>
</dbReference>
<evidence type="ECO:0000256" key="1">
    <source>
        <dbReference type="SAM" id="SignalP"/>
    </source>
</evidence>
<comment type="caution">
    <text evidence="2">The sequence shown here is derived from an EMBL/GenBank/DDBJ whole genome shotgun (WGS) entry which is preliminary data.</text>
</comment>